<name>A0A6J4PG42_9ACTN</name>
<sequence>TPPRRRRRRGLPRGALGGPGSGTGLGGVGPGDLPRRRGPFRGRQARPALRDERGPRRARQDGLGRLPGAWHPRRRDDGRGLREEGRRHGGHPLPDHREGSEHVGGGERRRTRAGAV</sequence>
<feature type="non-terminal residue" evidence="2">
    <location>
        <position position="116"/>
    </location>
</feature>
<feature type="compositionally biased region" description="Basic and acidic residues" evidence="1">
    <location>
        <begin position="74"/>
        <end position="108"/>
    </location>
</feature>
<feature type="non-terminal residue" evidence="2">
    <location>
        <position position="1"/>
    </location>
</feature>
<dbReference type="AlphaFoldDB" id="A0A6J4PG42"/>
<proteinExistence type="predicted"/>
<evidence type="ECO:0000256" key="1">
    <source>
        <dbReference type="SAM" id="MobiDB-lite"/>
    </source>
</evidence>
<feature type="compositionally biased region" description="Basic residues" evidence="1">
    <location>
        <begin position="1"/>
        <end position="11"/>
    </location>
</feature>
<gene>
    <name evidence="2" type="ORF">AVDCRST_MAG82-1022</name>
</gene>
<accession>A0A6J4PG42</accession>
<protein>
    <submittedName>
        <fullName evidence="2">Deacetylases, including yeast histone deacetylase and acetoin utilization protein</fullName>
    </submittedName>
</protein>
<evidence type="ECO:0000313" key="2">
    <source>
        <dbReference type="EMBL" id="CAA9414705.1"/>
    </source>
</evidence>
<feature type="region of interest" description="Disordered" evidence="1">
    <location>
        <begin position="1"/>
        <end position="116"/>
    </location>
</feature>
<dbReference type="EMBL" id="CADCVA010000140">
    <property type="protein sequence ID" value="CAA9414705.1"/>
    <property type="molecule type" value="Genomic_DNA"/>
</dbReference>
<feature type="compositionally biased region" description="Basic and acidic residues" evidence="1">
    <location>
        <begin position="48"/>
        <end position="62"/>
    </location>
</feature>
<organism evidence="2">
    <name type="scientific">uncultured Rubrobacteraceae bacterium</name>
    <dbReference type="NCBI Taxonomy" id="349277"/>
    <lineage>
        <taxon>Bacteria</taxon>
        <taxon>Bacillati</taxon>
        <taxon>Actinomycetota</taxon>
        <taxon>Rubrobacteria</taxon>
        <taxon>Rubrobacterales</taxon>
        <taxon>Rubrobacteraceae</taxon>
        <taxon>environmental samples</taxon>
    </lineage>
</organism>
<reference evidence="2" key="1">
    <citation type="submission" date="2020-02" db="EMBL/GenBank/DDBJ databases">
        <authorList>
            <person name="Meier V. D."/>
        </authorList>
    </citation>
    <scope>NUCLEOTIDE SEQUENCE</scope>
    <source>
        <strain evidence="2">AVDCRST_MAG82</strain>
    </source>
</reference>
<feature type="compositionally biased region" description="Gly residues" evidence="1">
    <location>
        <begin position="15"/>
        <end position="30"/>
    </location>
</feature>